<evidence type="ECO:0000256" key="1">
    <source>
        <dbReference type="ARBA" id="ARBA00022722"/>
    </source>
</evidence>
<dbReference type="SUPFAM" id="SSF47807">
    <property type="entry name" value="5' to 3' exonuclease, C-terminal subdomain"/>
    <property type="match status" value="1"/>
</dbReference>
<keyword evidence="2" id="KW-0378">Hydrolase</keyword>
<reference evidence="7" key="1">
    <citation type="submission" date="2021-01" db="EMBL/GenBank/DDBJ databases">
        <title>Genomic Encyclopedia of Type Strains, Phase IV (KMG-IV): sequencing the most valuable type-strain genomes for metagenomic binning, comparative biology and taxonomic classification.</title>
        <authorList>
            <person name="Goeker M."/>
        </authorList>
    </citation>
    <scope>NUCLEOTIDE SEQUENCE</scope>
    <source>
        <strain evidence="7">DSM 21943</strain>
    </source>
</reference>
<dbReference type="CDD" id="cd09898">
    <property type="entry name" value="H3TH_53EXO"/>
    <property type="match status" value="1"/>
</dbReference>
<keyword evidence="8" id="KW-1185">Reference proteome</keyword>
<dbReference type="Proteomes" id="UP001179280">
    <property type="component" value="Unassembled WGS sequence"/>
</dbReference>
<dbReference type="InterPro" id="IPR002421">
    <property type="entry name" value="5-3_exonuclease"/>
</dbReference>
<dbReference type="SMART" id="SM00475">
    <property type="entry name" value="53EXOc"/>
    <property type="match status" value="1"/>
</dbReference>
<dbReference type="InterPro" id="IPR020046">
    <property type="entry name" value="5-3_exonucl_a-hlix_arch_N"/>
</dbReference>
<evidence type="ECO:0000256" key="4">
    <source>
        <dbReference type="ARBA" id="ARBA00049957"/>
    </source>
</evidence>
<dbReference type="InterPro" id="IPR008918">
    <property type="entry name" value="HhH2"/>
</dbReference>
<dbReference type="Pfam" id="PF02739">
    <property type="entry name" value="5_3_exonuc_N"/>
    <property type="match status" value="1"/>
</dbReference>
<dbReference type="InterPro" id="IPR029060">
    <property type="entry name" value="PIN-like_dom_sf"/>
</dbReference>
<dbReference type="RefSeq" id="WP_204468969.1">
    <property type="nucleotide sequence ID" value="NZ_JAFBCV010000020.1"/>
</dbReference>
<protein>
    <recommendedName>
        <fullName evidence="5">5'-3' exonuclease</fullName>
    </recommendedName>
</protein>
<keyword evidence="1" id="KW-0540">Nuclease</keyword>
<evidence type="ECO:0000256" key="3">
    <source>
        <dbReference type="ARBA" id="ARBA00023125"/>
    </source>
</evidence>
<feature type="domain" description="5'-3' exonuclease" evidence="6">
    <location>
        <begin position="2"/>
        <end position="272"/>
    </location>
</feature>
<dbReference type="Gene3D" id="1.10.150.20">
    <property type="entry name" value="5' to 3' exonuclease, C-terminal subdomain"/>
    <property type="match status" value="1"/>
</dbReference>
<dbReference type="InterPro" id="IPR038969">
    <property type="entry name" value="FEN"/>
</dbReference>
<proteinExistence type="predicted"/>
<sequence>MQNERLLLIDGFNLLSRGYFATSFNRPIEALERNEDGITVNGLRVFMQKLFKLIQTHGVTHCVVTWDVPRDESIRRLDYPEYKQTRGELPDPLIEQYVLLKQVLEKMSISQLTLAPYEADDLIGALSLQWEQQTAGSCLIYSNDQDLYQLLSERTHQIINKKKQEFIYDAQAFQLEHGIQPDQWIDVKALLGDPGDNIPGCPGVGQKTALPLIQTYGSIENLHETLADLDPQFKRVKSKLDNGKDVTYLSKKLASIIRDIPDLPSLSSFALSLHRETIEEELTRLKIRVPFEQGSLF</sequence>
<keyword evidence="7" id="KW-0269">Exonuclease</keyword>
<gene>
    <name evidence="7" type="ORF">JOC54_004346</name>
</gene>
<dbReference type="InterPro" id="IPR020045">
    <property type="entry name" value="DNA_polI_H3TH"/>
</dbReference>
<dbReference type="SUPFAM" id="SSF88723">
    <property type="entry name" value="PIN domain-like"/>
    <property type="match status" value="1"/>
</dbReference>
<evidence type="ECO:0000313" key="7">
    <source>
        <dbReference type="EMBL" id="MBM7841047.1"/>
    </source>
</evidence>
<keyword evidence="3" id="KW-0238">DNA-binding</keyword>
<comment type="function">
    <text evidence="4">5'-3' exonuclease acting preferentially on double-stranded DNA.</text>
</comment>
<dbReference type="PANTHER" id="PTHR42646">
    <property type="entry name" value="FLAP ENDONUCLEASE XNI"/>
    <property type="match status" value="1"/>
</dbReference>
<dbReference type="GO" id="GO:0004527">
    <property type="term" value="F:exonuclease activity"/>
    <property type="evidence" value="ECO:0007669"/>
    <property type="project" value="UniProtKB-KW"/>
</dbReference>
<dbReference type="Pfam" id="PF01367">
    <property type="entry name" value="5_3_exonuc"/>
    <property type="match status" value="1"/>
</dbReference>
<dbReference type="EMBL" id="JAFBCV010000020">
    <property type="protein sequence ID" value="MBM7841047.1"/>
    <property type="molecule type" value="Genomic_DNA"/>
</dbReference>
<organism evidence="7 8">
    <name type="scientific">Shouchella xiaoxiensis</name>
    <dbReference type="NCBI Taxonomy" id="766895"/>
    <lineage>
        <taxon>Bacteria</taxon>
        <taxon>Bacillati</taxon>
        <taxon>Bacillota</taxon>
        <taxon>Bacilli</taxon>
        <taxon>Bacillales</taxon>
        <taxon>Bacillaceae</taxon>
        <taxon>Shouchella</taxon>
    </lineage>
</organism>
<evidence type="ECO:0000313" key="8">
    <source>
        <dbReference type="Proteomes" id="UP001179280"/>
    </source>
</evidence>
<comment type="caution">
    <text evidence="7">The sequence shown here is derived from an EMBL/GenBank/DDBJ whole genome shotgun (WGS) entry which is preliminary data.</text>
</comment>
<name>A0ABS2T3K4_9BACI</name>
<dbReference type="InterPro" id="IPR036279">
    <property type="entry name" value="5-3_exonuclease_C_sf"/>
</dbReference>
<dbReference type="SMART" id="SM00279">
    <property type="entry name" value="HhH2"/>
    <property type="match status" value="1"/>
</dbReference>
<evidence type="ECO:0000256" key="2">
    <source>
        <dbReference type="ARBA" id="ARBA00022801"/>
    </source>
</evidence>
<evidence type="ECO:0000256" key="5">
    <source>
        <dbReference type="ARBA" id="ARBA00050026"/>
    </source>
</evidence>
<evidence type="ECO:0000259" key="6">
    <source>
        <dbReference type="SMART" id="SM00475"/>
    </source>
</evidence>
<dbReference type="PANTHER" id="PTHR42646:SF2">
    <property type="entry name" value="5'-3' EXONUCLEASE FAMILY PROTEIN"/>
    <property type="match status" value="1"/>
</dbReference>
<dbReference type="CDD" id="cd09859">
    <property type="entry name" value="PIN_53EXO"/>
    <property type="match status" value="1"/>
</dbReference>
<accession>A0ABS2T3K4</accession>
<dbReference type="Gene3D" id="3.40.50.1010">
    <property type="entry name" value="5'-nuclease"/>
    <property type="match status" value="1"/>
</dbReference>